<evidence type="ECO:0008006" key="4">
    <source>
        <dbReference type="Google" id="ProtNLM"/>
    </source>
</evidence>
<dbReference type="PATRIC" id="fig|1183438.3.peg.886"/>
<evidence type="ECO:0000313" key="3">
    <source>
        <dbReference type="Proteomes" id="UP000017396"/>
    </source>
</evidence>
<dbReference type="STRING" id="1183438.GKIL_0896"/>
<dbReference type="KEGG" id="glj:GKIL_0896"/>
<proteinExistence type="predicted"/>
<dbReference type="EMBL" id="CP003587">
    <property type="protein sequence ID" value="AGY57142.1"/>
    <property type="molecule type" value="Genomic_DNA"/>
</dbReference>
<organism evidence="2 3">
    <name type="scientific">Gloeobacter kilaueensis (strain ATCC BAA-2537 / CCAP 1431/1 / ULC 316 / JS1)</name>
    <dbReference type="NCBI Taxonomy" id="1183438"/>
    <lineage>
        <taxon>Bacteria</taxon>
        <taxon>Bacillati</taxon>
        <taxon>Cyanobacteriota</taxon>
        <taxon>Cyanophyceae</taxon>
        <taxon>Gloeobacterales</taxon>
        <taxon>Gloeobacteraceae</taxon>
        <taxon>Gloeobacter</taxon>
    </lineage>
</organism>
<keyword evidence="3" id="KW-1185">Reference proteome</keyword>
<feature type="compositionally biased region" description="Polar residues" evidence="1">
    <location>
        <begin position="580"/>
        <end position="591"/>
    </location>
</feature>
<feature type="compositionally biased region" description="Low complexity" evidence="1">
    <location>
        <begin position="601"/>
        <end position="612"/>
    </location>
</feature>
<evidence type="ECO:0000313" key="2">
    <source>
        <dbReference type="EMBL" id="AGY57142.1"/>
    </source>
</evidence>
<name>U5QDV6_GLOK1</name>
<dbReference type="HOGENOM" id="CLU_441295_0_0_3"/>
<dbReference type="InterPro" id="IPR013783">
    <property type="entry name" value="Ig-like_fold"/>
</dbReference>
<dbReference type="SUPFAM" id="SSF56601">
    <property type="entry name" value="beta-lactamase/transpeptidase-like"/>
    <property type="match status" value="1"/>
</dbReference>
<reference evidence="2 3" key="1">
    <citation type="journal article" date="2013" name="PLoS ONE">
        <title>Cultivation and Complete Genome Sequencing of Gloeobacter kilaueensis sp. nov., from a Lava Cave in Kilauea Caldera, Hawai'i.</title>
        <authorList>
            <person name="Saw J.H."/>
            <person name="Schatz M."/>
            <person name="Brown M.V."/>
            <person name="Kunkel D.D."/>
            <person name="Foster J.S."/>
            <person name="Shick H."/>
            <person name="Christensen S."/>
            <person name="Hou S."/>
            <person name="Wan X."/>
            <person name="Donachie S.P."/>
        </authorList>
    </citation>
    <scope>NUCLEOTIDE SEQUENCE [LARGE SCALE GENOMIC DNA]</scope>
    <source>
        <strain evidence="3">JS</strain>
    </source>
</reference>
<feature type="region of interest" description="Disordered" evidence="1">
    <location>
        <begin position="563"/>
        <end position="619"/>
    </location>
</feature>
<dbReference type="InterPro" id="IPR012338">
    <property type="entry name" value="Beta-lactam/transpept-like"/>
</dbReference>
<sequence length="619" mass="64117">MDRLASASVAGANLIPYSSTAAAALQRLPASAQSGQLVATPQAGSGSPQSPALPEFVITPASIAAAIDYSLNGTTPPAGSGNLKTNKGAAFWIWAKDISGTEYDIAQNYLSSTTSLAAITIASCTKSHFTLAFIKFICKGGFNGGVPPTSSDQIDQILNQKAGQWLARFPGAVNGNRWLTSAGLKDITLGQLTGNDNALETGYTNSSNVSTQLGGGGAQVSMLSMVNIARWDSNYTPGQYTDLTWKYTPVGFQLAAAAMYVALGDLIASDPANWSQYSESVTPNPTGSPVQGYQPGDARDRIGKFSFIEIEQPLGLTYDLWATAFDWTFDTTNGYQQGTASLSLDCAGGLQLVPAKFLEVGKLIARNGQNAAGQQILPIFAIDNLYTGEPYADGSRSDAYSRGGYIGKITSKTSQLQACYNDNRPFEWFQFYGSGGSFGNFWWAVRSAGLVILRTGNQSGTITYDTFIYFLLGLPAITGTSAPNGAPGDTVTIYAYGLWDLPSGQTSIASIKFGGVPVAVVPNADPGGGSVTVVIPAGAASGPIVIALKDGPTGTSPFNFTITGSGGSGGSGITDSSGGNLTDSSGNSITDVPTPPAAQALTDDLGGTLTDDQAQTITE</sequence>
<gene>
    <name evidence="2" type="ORF">GKIL_0896</name>
</gene>
<protein>
    <recommendedName>
        <fullName evidence="4">Beta-lactamase</fullName>
    </recommendedName>
</protein>
<dbReference type="Proteomes" id="UP000017396">
    <property type="component" value="Chromosome"/>
</dbReference>
<dbReference type="Gene3D" id="3.40.710.10">
    <property type="entry name" value="DD-peptidase/beta-lactamase superfamily"/>
    <property type="match status" value="1"/>
</dbReference>
<accession>U5QDV6</accession>
<dbReference type="Gene3D" id="2.60.40.10">
    <property type="entry name" value="Immunoglobulins"/>
    <property type="match status" value="1"/>
</dbReference>
<evidence type="ECO:0000256" key="1">
    <source>
        <dbReference type="SAM" id="MobiDB-lite"/>
    </source>
</evidence>
<dbReference type="AlphaFoldDB" id="U5QDV6"/>